<reference evidence="2" key="1">
    <citation type="submission" date="2018-08" db="EMBL/GenBank/DDBJ databases">
        <title>Murine metabolic-syndrome-specific gut microbial biobank.</title>
        <authorList>
            <person name="Liu C."/>
        </authorList>
    </citation>
    <scope>NUCLEOTIDE SEQUENCE [LARGE SCALE GENOMIC DNA]</scope>
    <source>
        <strain evidence="2">Z82</strain>
    </source>
</reference>
<comment type="caution">
    <text evidence="2">The sequence shown here is derived from an EMBL/GenBank/DDBJ whole genome shotgun (WGS) entry which is preliminary data.</text>
</comment>
<dbReference type="AlphaFoldDB" id="A0A7C9JS39"/>
<evidence type="ECO:0000259" key="1">
    <source>
        <dbReference type="Pfam" id="PF07929"/>
    </source>
</evidence>
<dbReference type="InterPro" id="IPR024047">
    <property type="entry name" value="MM3350-like_sf"/>
</dbReference>
<dbReference type="EMBL" id="QWKH01000048">
    <property type="protein sequence ID" value="NBI34817.1"/>
    <property type="molecule type" value="Genomic_DNA"/>
</dbReference>
<protein>
    <recommendedName>
        <fullName evidence="1">Plasmid pRiA4b Orf3-like domain-containing protein</fullName>
    </recommendedName>
</protein>
<dbReference type="InterPro" id="IPR012912">
    <property type="entry name" value="Plasmid_pRiA4b_Orf3-like"/>
</dbReference>
<accession>A0A7C9JS39</accession>
<proteinExistence type="predicted"/>
<dbReference type="Gene3D" id="3.10.290.30">
    <property type="entry name" value="MM3350-like"/>
    <property type="match status" value="1"/>
</dbReference>
<evidence type="ECO:0000313" key="2">
    <source>
        <dbReference type="EMBL" id="NBI34817.1"/>
    </source>
</evidence>
<dbReference type="Pfam" id="PF07929">
    <property type="entry name" value="PRiA4_ORF3"/>
    <property type="match status" value="1"/>
</dbReference>
<gene>
    <name evidence="2" type="ORF">D1639_07200</name>
</gene>
<feature type="domain" description="Plasmid pRiA4b Orf3-like" evidence="1">
    <location>
        <begin position="117"/>
        <end position="290"/>
    </location>
</feature>
<dbReference type="SUPFAM" id="SSF159941">
    <property type="entry name" value="MM3350-like"/>
    <property type="match status" value="1"/>
</dbReference>
<name>A0A7C9JS39_9BACT</name>
<sequence length="362" mass="40052">MFVCILPQIPPHAKEGPASFPPWPQKIRRMFYFSSATEAADSLYRHALGYTRGKPESVPERRSAMSDSHKTPLPLDPAALRALADLAASQKHLKKTGDPLPEEGDVLIVDADILGTRVPHFRTVSLPAKSTLDAALCAIMDSLGLFPDDPYRCLAKSGRYLDPVSLDHADGRAPSPDDDGKPWENAERAVLADVLPAVGSTAQLLVGLEGGWTVELRLVDTMPVCEFDLPLPCACLDGDGADVFGEAESAQDYEALCNVVSNPEHPRYQELREQLDLPENTPYDEELFDLLEANYRLAEAQVSLAEEHFVPRDPRELRESYKSLLAEVLARECTDLVGIAHMARHFHDLQELMESEGETWED</sequence>
<organism evidence="2">
    <name type="scientific">Muribaculaceae bacterium Z82</name>
    <dbReference type="NCBI Taxonomy" id="2304548"/>
    <lineage>
        <taxon>Bacteria</taxon>
        <taxon>Pseudomonadati</taxon>
        <taxon>Bacteroidota</taxon>
        <taxon>Bacteroidia</taxon>
        <taxon>Bacteroidales</taxon>
        <taxon>Muribaculaceae</taxon>
    </lineage>
</organism>